<name>A0A0L7KNS8_OPEBR</name>
<protein>
    <submittedName>
        <fullName evidence="2">Uncharacterized protein</fullName>
    </submittedName>
</protein>
<evidence type="ECO:0000256" key="1">
    <source>
        <dbReference type="SAM" id="MobiDB-lite"/>
    </source>
</evidence>
<evidence type="ECO:0000313" key="3">
    <source>
        <dbReference type="Proteomes" id="UP000037510"/>
    </source>
</evidence>
<sequence>MSLPRSVEIAVWKKADKRFALPNLPNKLTKATFTDKIKLAKMPELGPMMRALELQRIIEDKVTEWRERSSRVAGASVADSYQQPLNFRRHTHRRKNSAEINRIIAKYSRHNKRAHDTPARRITLETPPTRPPRTKKLSYSKALSKSEDNLASMGDVQHDPNPADDKPGFSGSKYSARSCEDITAFVNVHRSITSKNFDQTSILNARLAPRKSRLKLHSISEDLTAKPALEDSGLDLRQTRKKSDFVTSTPLSKRKTCPSESSVFEKCTNYSSVSDLRKGSSEPDILSVSSTLTTDTAKTLDSRKKWKLPKPTFRKGTLDCLFLWRGKKTEQRQTESITR</sequence>
<evidence type="ECO:0000313" key="2">
    <source>
        <dbReference type="EMBL" id="KOB64711.1"/>
    </source>
</evidence>
<organism evidence="2 3">
    <name type="scientific">Operophtera brumata</name>
    <name type="common">Winter moth</name>
    <name type="synonym">Phalaena brumata</name>
    <dbReference type="NCBI Taxonomy" id="104452"/>
    <lineage>
        <taxon>Eukaryota</taxon>
        <taxon>Metazoa</taxon>
        <taxon>Ecdysozoa</taxon>
        <taxon>Arthropoda</taxon>
        <taxon>Hexapoda</taxon>
        <taxon>Insecta</taxon>
        <taxon>Pterygota</taxon>
        <taxon>Neoptera</taxon>
        <taxon>Endopterygota</taxon>
        <taxon>Lepidoptera</taxon>
        <taxon>Glossata</taxon>
        <taxon>Ditrysia</taxon>
        <taxon>Geometroidea</taxon>
        <taxon>Geometridae</taxon>
        <taxon>Larentiinae</taxon>
        <taxon>Operophtera</taxon>
    </lineage>
</organism>
<feature type="compositionally biased region" description="Basic and acidic residues" evidence="1">
    <location>
        <begin position="156"/>
        <end position="167"/>
    </location>
</feature>
<feature type="compositionally biased region" description="Basic and acidic residues" evidence="1">
    <location>
        <begin position="114"/>
        <end position="123"/>
    </location>
</feature>
<dbReference type="Proteomes" id="UP000037510">
    <property type="component" value="Unassembled WGS sequence"/>
</dbReference>
<reference evidence="2 3" key="1">
    <citation type="journal article" date="2015" name="Genome Biol. Evol.">
        <title>The genome of winter moth (Operophtera brumata) provides a genomic perspective on sexual dimorphism and phenology.</title>
        <authorList>
            <person name="Derks M.F."/>
            <person name="Smit S."/>
            <person name="Salis L."/>
            <person name="Schijlen E."/>
            <person name="Bossers A."/>
            <person name="Mateman C."/>
            <person name="Pijl A.S."/>
            <person name="de Ridder D."/>
            <person name="Groenen M.A."/>
            <person name="Visser M.E."/>
            <person name="Megens H.J."/>
        </authorList>
    </citation>
    <scope>NUCLEOTIDE SEQUENCE [LARGE SCALE GENOMIC DNA]</scope>
    <source>
        <strain evidence="2">WM2013NL</strain>
        <tissue evidence="2">Head and thorax</tissue>
    </source>
</reference>
<keyword evidence="3" id="KW-1185">Reference proteome</keyword>
<dbReference type="EMBL" id="JTDY01008153">
    <property type="protein sequence ID" value="KOB64711.1"/>
    <property type="molecule type" value="Genomic_DNA"/>
</dbReference>
<accession>A0A0L7KNS8</accession>
<comment type="caution">
    <text evidence="2">The sequence shown here is derived from an EMBL/GenBank/DDBJ whole genome shotgun (WGS) entry which is preliminary data.</text>
</comment>
<proteinExistence type="predicted"/>
<dbReference type="AlphaFoldDB" id="A0A0L7KNS8"/>
<feature type="region of interest" description="Disordered" evidence="1">
    <location>
        <begin position="109"/>
        <end position="173"/>
    </location>
</feature>
<gene>
    <name evidence="2" type="ORF">OBRU01_23796</name>
</gene>